<dbReference type="PROSITE" id="PS51387">
    <property type="entry name" value="FAD_PCMH"/>
    <property type="match status" value="1"/>
</dbReference>
<dbReference type="Gene3D" id="3.30.70.2520">
    <property type="match status" value="1"/>
</dbReference>
<evidence type="ECO:0000259" key="2">
    <source>
        <dbReference type="PROSITE" id="PS51387"/>
    </source>
</evidence>
<accession>A0ABV4QCB9</accession>
<dbReference type="Gene3D" id="1.10.45.10">
    <property type="entry name" value="Vanillyl-alcohol Oxidase, Chain A, domain 4"/>
    <property type="match status" value="1"/>
</dbReference>
<evidence type="ECO:0000256" key="1">
    <source>
        <dbReference type="ARBA" id="ARBA00023002"/>
    </source>
</evidence>
<organism evidence="3 4">
    <name type="scientific">Actinomadura monticuli</name>
    <dbReference type="NCBI Taxonomy" id="3097367"/>
    <lineage>
        <taxon>Bacteria</taxon>
        <taxon>Bacillati</taxon>
        <taxon>Actinomycetota</taxon>
        <taxon>Actinomycetes</taxon>
        <taxon>Streptosporangiales</taxon>
        <taxon>Thermomonosporaceae</taxon>
        <taxon>Actinomadura</taxon>
    </lineage>
</organism>
<dbReference type="Pfam" id="PF04030">
    <property type="entry name" value="ALO"/>
    <property type="match status" value="1"/>
</dbReference>
<dbReference type="Pfam" id="PF01565">
    <property type="entry name" value="FAD_binding_4"/>
    <property type="match status" value="1"/>
</dbReference>
<keyword evidence="1" id="KW-0560">Oxidoreductase</keyword>
<dbReference type="Gene3D" id="3.30.43.10">
    <property type="entry name" value="Uridine Diphospho-n-acetylenolpyruvylglucosamine Reductase, domain 2"/>
    <property type="match status" value="1"/>
</dbReference>
<dbReference type="PIRSF" id="PIRSF000136">
    <property type="entry name" value="LGO_GLO"/>
    <property type="match status" value="1"/>
</dbReference>
<sequence>MEKREVVGSGNWAGNVVYGAVRTHRPESVDELRRVVAGSRRIRALGSGHSFSLVADTAGELVRLDGLPPVVEIDAARSSARVAAGMRYADVAAELHGNGFALPNMASLPHISVAGSCATGTHGSGDGLRCLSASVGALELVGPDGDLLELRRGDEGFPGAVVALGALGVVTRLTLDVEPAYEVAQNVRVGVPLDDVAARFDEIFGAAYSVSAFTDWRSGEAAVWLKCRTDGPAPAWGGGRAAPGPVHPVPGMDPDACTVQLGSAGPWHERLPHFRPELTPSAGKELQSEWFLPREAAAEAMAEVRALAGRVAPVLHVSEIRTVRGDDLWLSPAYGRDSVTLHFTWHDDLVRVLPVVAGLQERLAPLGARPHWGKVGTAPAPEVIAAYERAPDFARLARELDPAGKFRNPFVDALFPRG</sequence>
<reference evidence="3 4" key="1">
    <citation type="submission" date="2023-11" db="EMBL/GenBank/DDBJ databases">
        <title>Actinomadura monticuli sp. nov., isolated from volcanic ash.</title>
        <authorList>
            <person name="Lee S.D."/>
            <person name="Yang H."/>
            <person name="Kim I.S."/>
        </authorList>
    </citation>
    <scope>NUCLEOTIDE SEQUENCE [LARGE SCALE GENOMIC DNA]</scope>
    <source>
        <strain evidence="3 4">DLS-62</strain>
    </source>
</reference>
<dbReference type="Proteomes" id="UP001569963">
    <property type="component" value="Unassembled WGS sequence"/>
</dbReference>
<protein>
    <submittedName>
        <fullName evidence="3">FAD-binding protein</fullName>
    </submittedName>
</protein>
<dbReference type="InterPro" id="IPR010031">
    <property type="entry name" value="FAD_lactone_oxidase-like"/>
</dbReference>
<dbReference type="Gene3D" id="3.30.465.10">
    <property type="match status" value="1"/>
</dbReference>
<dbReference type="InterPro" id="IPR007173">
    <property type="entry name" value="ALO_C"/>
</dbReference>
<dbReference type="InterPro" id="IPR006094">
    <property type="entry name" value="Oxid_FAD_bind_N"/>
</dbReference>
<dbReference type="PANTHER" id="PTHR43762:SF1">
    <property type="entry name" value="D-ARABINONO-1,4-LACTONE OXIDASE"/>
    <property type="match status" value="1"/>
</dbReference>
<dbReference type="InterPro" id="IPR016167">
    <property type="entry name" value="FAD-bd_PCMH_sub1"/>
</dbReference>
<proteinExistence type="predicted"/>
<dbReference type="PANTHER" id="PTHR43762">
    <property type="entry name" value="L-GULONOLACTONE OXIDASE"/>
    <property type="match status" value="1"/>
</dbReference>
<name>A0ABV4QCB9_9ACTN</name>
<feature type="domain" description="FAD-binding PCMH-type" evidence="2">
    <location>
        <begin position="16"/>
        <end position="180"/>
    </location>
</feature>
<evidence type="ECO:0000313" key="3">
    <source>
        <dbReference type="EMBL" id="MFA1540824.1"/>
    </source>
</evidence>
<dbReference type="InterPro" id="IPR016166">
    <property type="entry name" value="FAD-bd_PCMH"/>
</dbReference>
<dbReference type="EMBL" id="JAXCEI010000007">
    <property type="protein sequence ID" value="MFA1540824.1"/>
    <property type="molecule type" value="Genomic_DNA"/>
</dbReference>
<evidence type="ECO:0000313" key="4">
    <source>
        <dbReference type="Proteomes" id="UP001569963"/>
    </source>
</evidence>
<dbReference type="InterPro" id="IPR016169">
    <property type="entry name" value="FAD-bd_PCMH_sub2"/>
</dbReference>
<dbReference type="InterPro" id="IPR016171">
    <property type="entry name" value="Vanillyl_alc_oxidase_C-sub2"/>
</dbReference>
<dbReference type="Gene3D" id="3.30.70.2530">
    <property type="match status" value="1"/>
</dbReference>
<dbReference type="RefSeq" id="WP_371950770.1">
    <property type="nucleotide sequence ID" value="NZ_JAXCEI010000007.1"/>
</dbReference>
<dbReference type="InterPro" id="IPR036318">
    <property type="entry name" value="FAD-bd_PCMH-like_sf"/>
</dbReference>
<dbReference type="SUPFAM" id="SSF56176">
    <property type="entry name" value="FAD-binding/transporter-associated domain-like"/>
    <property type="match status" value="1"/>
</dbReference>
<keyword evidence="4" id="KW-1185">Reference proteome</keyword>
<comment type="caution">
    <text evidence="3">The sequence shown here is derived from an EMBL/GenBank/DDBJ whole genome shotgun (WGS) entry which is preliminary data.</text>
</comment>
<gene>
    <name evidence="3" type="ORF">SM611_18005</name>
</gene>